<reference evidence="4" key="2">
    <citation type="submission" date="2019-06" db="EMBL/GenBank/DDBJ databases">
        <title>Co-occurence of chitin degradation, pigmentation and bioactivity in marine Pseudoalteromonas.</title>
        <authorList>
            <person name="Sonnenschein E.C."/>
            <person name="Bech P.K."/>
        </authorList>
    </citation>
    <scope>NUCLEOTIDE SEQUENCE [LARGE SCALE GENOMIC DNA]</scope>
    <source>
        <strain evidence="4">S2231</strain>
    </source>
</reference>
<dbReference type="OrthoDB" id="6313304at2"/>
<proteinExistence type="predicted"/>
<comment type="caution">
    <text evidence="2">The sequence shown here is derived from an EMBL/GenBank/DDBJ whole genome shotgun (WGS) entry which is preliminary data.</text>
</comment>
<name>A0A5S3XVD7_9GAMM</name>
<dbReference type="EMBL" id="PNCL01000017">
    <property type="protein sequence ID" value="TMP61264.1"/>
    <property type="molecule type" value="Genomic_DNA"/>
</dbReference>
<sequence>MGIRSTLKKELMNLEATDLMTADDVRSYLKLHFARVKNKSVQSLNLISHFNEYHSQVVSGAPTKKVTLNYTRHRLFKDVLYPKKSVQQWAKQYDVDG</sequence>
<gene>
    <name evidence="2" type="ORF">CWB96_04800</name>
    <name evidence="1" type="ORF">CWB97_05605</name>
</gene>
<organism evidence="2 4">
    <name type="scientific">Pseudoalteromonas citrea</name>
    <dbReference type="NCBI Taxonomy" id="43655"/>
    <lineage>
        <taxon>Bacteria</taxon>
        <taxon>Pseudomonadati</taxon>
        <taxon>Pseudomonadota</taxon>
        <taxon>Gammaproteobacteria</taxon>
        <taxon>Alteromonadales</taxon>
        <taxon>Pseudoalteromonadaceae</taxon>
        <taxon>Pseudoalteromonas</taxon>
    </lineage>
</organism>
<dbReference type="AlphaFoldDB" id="A0A5S3XVD7"/>
<evidence type="ECO:0000313" key="2">
    <source>
        <dbReference type="EMBL" id="TMP61264.1"/>
    </source>
</evidence>
<protein>
    <submittedName>
        <fullName evidence="2">Uncharacterized protein</fullName>
    </submittedName>
</protein>
<dbReference type="Proteomes" id="UP000307706">
    <property type="component" value="Unassembled WGS sequence"/>
</dbReference>
<accession>A0A5S3XVD7</accession>
<reference evidence="2 4" key="1">
    <citation type="submission" date="2017-12" db="EMBL/GenBank/DDBJ databases">
        <authorList>
            <person name="Paulsen S."/>
            <person name="Gram L.K."/>
        </authorList>
    </citation>
    <scope>NUCLEOTIDE SEQUENCE [LARGE SCALE GENOMIC DNA]</scope>
    <source>
        <strain evidence="2 4">S2231</strain>
        <strain evidence="1">S2233</strain>
    </source>
</reference>
<dbReference type="EMBL" id="PNCK01000018">
    <property type="protein sequence ID" value="TMP45270.1"/>
    <property type="molecule type" value="Genomic_DNA"/>
</dbReference>
<dbReference type="RefSeq" id="WP_138595583.1">
    <property type="nucleotide sequence ID" value="NZ_PNCK01000018.1"/>
</dbReference>
<evidence type="ECO:0000313" key="3">
    <source>
        <dbReference type="Proteomes" id="UP000305730"/>
    </source>
</evidence>
<reference evidence="2" key="3">
    <citation type="submission" date="2019-09" db="EMBL/GenBank/DDBJ databases">
        <title>Co-occurence of chitin degradation, pigmentation and bioactivity in marine Pseudoalteromonas.</title>
        <authorList>
            <person name="Sonnenschein E.C."/>
            <person name="Bech P.K."/>
        </authorList>
    </citation>
    <scope>NUCLEOTIDE SEQUENCE</scope>
    <source>
        <strain evidence="2">S2231</strain>
        <strain evidence="1 3">S2233</strain>
    </source>
</reference>
<dbReference type="Proteomes" id="UP000305730">
    <property type="component" value="Unassembled WGS sequence"/>
</dbReference>
<evidence type="ECO:0000313" key="4">
    <source>
        <dbReference type="Proteomes" id="UP000307706"/>
    </source>
</evidence>
<evidence type="ECO:0000313" key="1">
    <source>
        <dbReference type="EMBL" id="TMP45270.1"/>
    </source>
</evidence>
<keyword evidence="3" id="KW-1185">Reference proteome</keyword>